<dbReference type="GO" id="GO:0005783">
    <property type="term" value="C:endoplasmic reticulum"/>
    <property type="evidence" value="ECO:0007669"/>
    <property type="project" value="TreeGrafter"/>
</dbReference>
<dbReference type="PANTHER" id="PTHR11742:SF89">
    <property type="entry name" value="ALPHA-1,2-MANNOSIDASE"/>
    <property type="match status" value="1"/>
</dbReference>
<comment type="cofactor">
    <cofactor evidence="1 7">
        <name>Ca(2+)</name>
        <dbReference type="ChEBI" id="CHEBI:29108"/>
    </cofactor>
</comment>
<evidence type="ECO:0000256" key="9">
    <source>
        <dbReference type="RuleBase" id="RU361193"/>
    </source>
</evidence>
<dbReference type="InterPro" id="IPR050749">
    <property type="entry name" value="Glycosyl_Hydrolase_47"/>
</dbReference>
<dbReference type="GO" id="GO:0005975">
    <property type="term" value="P:carbohydrate metabolic process"/>
    <property type="evidence" value="ECO:0007669"/>
    <property type="project" value="InterPro"/>
</dbReference>
<dbReference type="EMBL" id="KQ964250">
    <property type="protein sequence ID" value="KXJ91552.1"/>
    <property type="molecule type" value="Genomic_DNA"/>
</dbReference>
<keyword evidence="7" id="KW-0106">Calcium</keyword>
<protein>
    <recommendedName>
        <fullName evidence="9">alpha-1,2-Mannosidase</fullName>
        <ecNumber evidence="9">3.2.1.-</ecNumber>
    </recommendedName>
</protein>
<dbReference type="FunFam" id="1.50.10.10:FF:000037">
    <property type="entry name" value="alpha-1,2-Mannosidase"/>
    <property type="match status" value="1"/>
</dbReference>
<dbReference type="GO" id="GO:0016020">
    <property type="term" value="C:membrane"/>
    <property type="evidence" value="ECO:0007669"/>
    <property type="project" value="InterPro"/>
</dbReference>
<evidence type="ECO:0000313" key="11">
    <source>
        <dbReference type="EMBL" id="KXJ91552.1"/>
    </source>
</evidence>
<feature type="active site" description="Proton donor" evidence="6">
    <location>
        <position position="426"/>
    </location>
</feature>
<dbReference type="EC" id="3.2.1.-" evidence="9"/>
<dbReference type="GO" id="GO:0004571">
    <property type="term" value="F:mannosyl-oligosaccharide 1,2-alpha-mannosidase activity"/>
    <property type="evidence" value="ECO:0007669"/>
    <property type="project" value="InterPro"/>
</dbReference>
<dbReference type="Proteomes" id="UP000070501">
    <property type="component" value="Unassembled WGS sequence"/>
</dbReference>
<comment type="pathway">
    <text evidence="2">Protein modification; protein glycosylation.</text>
</comment>
<dbReference type="AlphaFoldDB" id="A0A136J325"/>
<dbReference type="InterPro" id="IPR036026">
    <property type="entry name" value="Seven-hairpin_glycosidases"/>
</dbReference>
<dbReference type="UniPathway" id="UPA00378"/>
<keyword evidence="4 9" id="KW-0378">Hydrolase</keyword>
<keyword evidence="12" id="KW-1185">Reference proteome</keyword>
<accession>A0A136J325</accession>
<dbReference type="PANTHER" id="PTHR11742">
    <property type="entry name" value="MANNOSYL-OLIGOSACCHARIDE ALPHA-1,2-MANNOSIDASE-RELATED"/>
    <property type="match status" value="1"/>
</dbReference>
<feature type="active site" evidence="6">
    <location>
        <position position="471"/>
    </location>
</feature>
<dbReference type="STRING" id="196109.A0A136J325"/>
<feature type="disulfide bond" evidence="8">
    <location>
        <begin position="383"/>
        <end position="412"/>
    </location>
</feature>
<feature type="binding site" evidence="7">
    <location>
        <position position="557"/>
    </location>
    <ligand>
        <name>Ca(2+)</name>
        <dbReference type="ChEBI" id="CHEBI:29108"/>
    </ligand>
</feature>
<sequence length="569" mass="64378">MKGLRRRPLRLCALILTIAALVLIVVFVPKKSEYLWGFDYVRSSYNWAAQPKAHPVASPIPLPSAAPLSLPKVQYAFPEVASPDREAVLAQRRDKIKGAFVKSWDNYKQYAWKWDEIQPVTGLGKDTLGGWRATLVDSLDTLWIMDLREDFYEAVAATVTIDFASTSVASCNFFEVTIRHLGGLLAAYDLSKERALLEKAIELGEMLYMAFDTPTQMPPFLLNLADAKRGYLTAGTFDPSAAVTSFGVEFTRLSQITGDNRYYDAQARLAILLDDWQNKTSIPGLWPVHLNMRTLRLDADNFYSIGAMGDSLYEYFPKVHAMLGGVEPVYEKLYRQSMDAVVKHLMFRPMTRDQQDILFCGTNYATTGDTVRSPTSAMEHLTCFAGGMFALGSKLFDIPEHLAYAEKLTKGCVWAYNSTRTGIAPEKFTLVPCATLQRCEWSESRWFEEGNATLPYGFKSVQDPRYLLRPEAIESVFFMYRITGDESYQEMAWEMYEAIVKVAEAEFGFSTIDDVTVQSVTLADAQESFWLSETLKYFYLIFASPDLISLDEYILNTEAHPLLRPTRSQ</sequence>
<evidence type="ECO:0000256" key="3">
    <source>
        <dbReference type="ARBA" id="ARBA00007658"/>
    </source>
</evidence>
<dbReference type="InterPro" id="IPR001382">
    <property type="entry name" value="Glyco_hydro_47"/>
</dbReference>
<dbReference type="OrthoDB" id="8118055at2759"/>
<keyword evidence="7" id="KW-0479">Metal-binding</keyword>
<feature type="active site" evidence="6">
    <location>
        <position position="310"/>
    </location>
</feature>
<feature type="active site" description="Proton donor" evidence="6">
    <location>
        <position position="175"/>
    </location>
</feature>
<keyword evidence="5 8" id="KW-1015">Disulfide bond</keyword>
<gene>
    <name evidence="11" type="ORF">Micbo1qcDRAFT_118862</name>
</gene>
<keyword evidence="10" id="KW-0812">Transmembrane</keyword>
<dbReference type="SUPFAM" id="SSF48225">
    <property type="entry name" value="Seven-hairpin glycosidases"/>
    <property type="match status" value="1"/>
</dbReference>
<dbReference type="GO" id="GO:0005509">
    <property type="term" value="F:calcium ion binding"/>
    <property type="evidence" value="ECO:0007669"/>
    <property type="project" value="InterPro"/>
</dbReference>
<evidence type="ECO:0000256" key="4">
    <source>
        <dbReference type="ARBA" id="ARBA00022801"/>
    </source>
</evidence>
<evidence type="ECO:0000256" key="2">
    <source>
        <dbReference type="ARBA" id="ARBA00004922"/>
    </source>
</evidence>
<dbReference type="PRINTS" id="PR00747">
    <property type="entry name" value="GLYHDRLASE47"/>
</dbReference>
<feature type="transmembrane region" description="Helical" evidence="10">
    <location>
        <begin position="9"/>
        <end position="28"/>
    </location>
</feature>
<keyword evidence="9" id="KW-0326">Glycosidase</keyword>
<evidence type="ECO:0000256" key="6">
    <source>
        <dbReference type="PIRSR" id="PIRSR601382-1"/>
    </source>
</evidence>
<dbReference type="Gene3D" id="1.50.10.10">
    <property type="match status" value="1"/>
</dbReference>
<keyword evidence="10" id="KW-1133">Transmembrane helix</keyword>
<name>A0A136J325_9PEZI</name>
<evidence type="ECO:0000313" key="12">
    <source>
        <dbReference type="Proteomes" id="UP000070501"/>
    </source>
</evidence>
<dbReference type="InterPro" id="IPR012341">
    <property type="entry name" value="6hp_glycosidase-like_sf"/>
</dbReference>
<reference evidence="12" key="1">
    <citation type="submission" date="2016-02" db="EMBL/GenBank/DDBJ databases">
        <title>Draft genome sequence of Microdochium bolleyi, a fungal endophyte of beachgrass.</title>
        <authorList>
            <consortium name="DOE Joint Genome Institute"/>
            <person name="David A.S."/>
            <person name="May G."/>
            <person name="Haridas S."/>
            <person name="Lim J."/>
            <person name="Wang M."/>
            <person name="Labutti K."/>
            <person name="Lipzen A."/>
            <person name="Barry K."/>
            <person name="Grigoriev I.V."/>
        </authorList>
    </citation>
    <scope>NUCLEOTIDE SEQUENCE [LARGE SCALE GENOMIC DNA]</scope>
    <source>
        <strain evidence="12">J235TASD1</strain>
    </source>
</reference>
<keyword evidence="10" id="KW-0472">Membrane</keyword>
<evidence type="ECO:0000256" key="1">
    <source>
        <dbReference type="ARBA" id="ARBA00001913"/>
    </source>
</evidence>
<evidence type="ECO:0000256" key="7">
    <source>
        <dbReference type="PIRSR" id="PIRSR601382-2"/>
    </source>
</evidence>
<proteinExistence type="inferred from homology"/>
<dbReference type="GO" id="GO:0036503">
    <property type="term" value="P:ERAD pathway"/>
    <property type="evidence" value="ECO:0007669"/>
    <property type="project" value="UniProtKB-ARBA"/>
</dbReference>
<organism evidence="11 12">
    <name type="scientific">Microdochium bolleyi</name>
    <dbReference type="NCBI Taxonomy" id="196109"/>
    <lineage>
        <taxon>Eukaryota</taxon>
        <taxon>Fungi</taxon>
        <taxon>Dikarya</taxon>
        <taxon>Ascomycota</taxon>
        <taxon>Pezizomycotina</taxon>
        <taxon>Sordariomycetes</taxon>
        <taxon>Xylariomycetidae</taxon>
        <taxon>Xylariales</taxon>
        <taxon>Microdochiaceae</taxon>
        <taxon>Microdochium</taxon>
    </lineage>
</organism>
<evidence type="ECO:0000256" key="5">
    <source>
        <dbReference type="ARBA" id="ARBA00023157"/>
    </source>
</evidence>
<evidence type="ECO:0000256" key="10">
    <source>
        <dbReference type="SAM" id="Phobius"/>
    </source>
</evidence>
<evidence type="ECO:0000256" key="8">
    <source>
        <dbReference type="PIRSR" id="PIRSR601382-3"/>
    </source>
</evidence>
<dbReference type="Pfam" id="PF01532">
    <property type="entry name" value="Glyco_hydro_47"/>
    <property type="match status" value="1"/>
</dbReference>
<dbReference type="InParanoid" id="A0A136J325"/>
<comment type="similarity">
    <text evidence="3 9">Belongs to the glycosyl hydrolase 47 family.</text>
</comment>